<sequence>MAASRRYDYVRMPHPENGTTYTEGLVELIFHKFKPRLNFIVRQTEGNVYENAEANEIGKTMILVTTFLRNRPEYDDHVVRIIKFASKESLRGQ</sequence>
<accession>A0A814FUI7</accession>
<name>A0A814FUI7_9BILA</name>
<dbReference type="AlphaFoldDB" id="A0A814FUI7"/>
<evidence type="ECO:0000313" key="3">
    <source>
        <dbReference type="Proteomes" id="UP000663845"/>
    </source>
</evidence>
<protein>
    <submittedName>
        <fullName evidence="1">Uncharacterized protein</fullName>
    </submittedName>
</protein>
<dbReference type="EMBL" id="CAJNOG010000129">
    <property type="protein sequence ID" value="CAF0985123.1"/>
    <property type="molecule type" value="Genomic_DNA"/>
</dbReference>
<evidence type="ECO:0000313" key="1">
    <source>
        <dbReference type="EMBL" id="CAF0985123.1"/>
    </source>
</evidence>
<evidence type="ECO:0000313" key="2">
    <source>
        <dbReference type="EMBL" id="CAF3952600.1"/>
    </source>
</evidence>
<comment type="caution">
    <text evidence="1">The sequence shown here is derived from an EMBL/GenBank/DDBJ whole genome shotgun (WGS) entry which is preliminary data.</text>
</comment>
<dbReference type="Proteomes" id="UP000663845">
    <property type="component" value="Unassembled WGS sequence"/>
</dbReference>
<dbReference type="EMBL" id="CAJOAZ010002704">
    <property type="protein sequence ID" value="CAF3952600.1"/>
    <property type="molecule type" value="Genomic_DNA"/>
</dbReference>
<organism evidence="1 3">
    <name type="scientific">Adineta steineri</name>
    <dbReference type="NCBI Taxonomy" id="433720"/>
    <lineage>
        <taxon>Eukaryota</taxon>
        <taxon>Metazoa</taxon>
        <taxon>Spiralia</taxon>
        <taxon>Gnathifera</taxon>
        <taxon>Rotifera</taxon>
        <taxon>Eurotatoria</taxon>
        <taxon>Bdelloidea</taxon>
        <taxon>Adinetida</taxon>
        <taxon>Adinetidae</taxon>
        <taxon>Adineta</taxon>
    </lineage>
</organism>
<proteinExistence type="predicted"/>
<reference evidence="1" key="1">
    <citation type="submission" date="2021-02" db="EMBL/GenBank/DDBJ databases">
        <authorList>
            <person name="Nowell W R."/>
        </authorList>
    </citation>
    <scope>NUCLEOTIDE SEQUENCE</scope>
</reference>
<dbReference type="Proteomes" id="UP000663844">
    <property type="component" value="Unassembled WGS sequence"/>
</dbReference>
<gene>
    <name evidence="1" type="ORF">JYZ213_LOCUS15146</name>
    <name evidence="2" type="ORF">OXD698_LOCUS26783</name>
</gene>